<dbReference type="AlphaFoldDB" id="A0A5N4D670"/>
<dbReference type="PANTHER" id="PTHR43201">
    <property type="entry name" value="ACYL-COA SYNTHETASE"/>
    <property type="match status" value="1"/>
</dbReference>
<evidence type="ECO:0000256" key="6">
    <source>
        <dbReference type="ARBA" id="ARBA00048277"/>
    </source>
</evidence>
<comment type="caution">
    <text evidence="8">The sequence shown here is derived from an EMBL/GenBank/DDBJ whole genome shotgun (WGS) entry which is preliminary data.</text>
</comment>
<dbReference type="EMBL" id="JWIN03000016">
    <property type="protein sequence ID" value="KAB1266639.1"/>
    <property type="molecule type" value="Genomic_DNA"/>
</dbReference>
<evidence type="ECO:0000256" key="2">
    <source>
        <dbReference type="ARBA" id="ARBA00022598"/>
    </source>
</evidence>
<evidence type="ECO:0000256" key="3">
    <source>
        <dbReference type="ARBA" id="ARBA00037247"/>
    </source>
</evidence>
<protein>
    <recommendedName>
        <fullName evidence="4">Medium-chain acyl-CoA ligase ACSF2, mitochondrial</fullName>
    </recommendedName>
</protein>
<dbReference type="PANTHER" id="PTHR43201:SF5">
    <property type="entry name" value="MEDIUM-CHAIN ACYL-COA LIGASE ACSF2, MITOCHONDRIAL"/>
    <property type="match status" value="1"/>
</dbReference>
<proteinExistence type="inferred from homology"/>
<comment type="similarity">
    <text evidence="1">Belongs to the ATP-dependent AMP-binding enzyme family.</text>
</comment>
<name>A0A5N4D670_CAMDR</name>
<accession>A0A5N4D670</accession>
<dbReference type="EMBL" id="JWIN03000016">
    <property type="protein sequence ID" value="KAB1266640.1"/>
    <property type="molecule type" value="Genomic_DNA"/>
</dbReference>
<evidence type="ECO:0000313" key="9">
    <source>
        <dbReference type="Proteomes" id="UP000299084"/>
    </source>
</evidence>
<dbReference type="Pfam" id="PF00501">
    <property type="entry name" value="AMP-binding"/>
    <property type="match status" value="1"/>
</dbReference>
<organism evidence="8 9">
    <name type="scientific">Camelus dromedarius</name>
    <name type="common">Dromedary</name>
    <name type="synonym">Arabian camel</name>
    <dbReference type="NCBI Taxonomy" id="9838"/>
    <lineage>
        <taxon>Eukaryota</taxon>
        <taxon>Metazoa</taxon>
        <taxon>Chordata</taxon>
        <taxon>Craniata</taxon>
        <taxon>Vertebrata</taxon>
        <taxon>Euteleostomi</taxon>
        <taxon>Mammalia</taxon>
        <taxon>Eutheria</taxon>
        <taxon>Laurasiatheria</taxon>
        <taxon>Artiodactyla</taxon>
        <taxon>Tylopoda</taxon>
        <taxon>Camelidae</taxon>
        <taxon>Camelus</taxon>
    </lineage>
</organism>
<dbReference type="InterPro" id="IPR000873">
    <property type="entry name" value="AMP-dep_synth/lig_dom"/>
</dbReference>
<sequence>METERVAYGTTENSPVTFMNFTEDTVEQKAESVGRIMPHTEAQIVNMKTGSLAELNTPGELCIRGYCVMMGYWGEPRKTDEAIGQDKWYRTGLYSRECLIHAVSPRV</sequence>
<dbReference type="Gene3D" id="2.30.38.10">
    <property type="entry name" value="Luciferase, Domain 3"/>
    <property type="match status" value="1"/>
</dbReference>
<reference evidence="8" key="1">
    <citation type="submission" date="2014-12" db="EMBL/GenBank/DDBJ databases">
        <authorList>
            <person name="Fitak R."/>
            <person name="Mohandesan E."/>
            <person name="Burger P.A."/>
            <person name="Jukka C."/>
        </authorList>
    </citation>
    <scope>NUCLEOTIDE SEQUENCE</scope>
    <source>
        <strain evidence="8">Drom800</strain>
        <tissue evidence="8">Blood</tissue>
    </source>
</reference>
<feature type="domain" description="AMP-dependent synthetase/ligase" evidence="7">
    <location>
        <begin position="7"/>
        <end position="73"/>
    </location>
</feature>
<dbReference type="SUPFAM" id="SSF56801">
    <property type="entry name" value="Acetyl-CoA synthetase-like"/>
    <property type="match status" value="1"/>
</dbReference>
<dbReference type="EMBL" id="JWIN03000016">
    <property type="protein sequence ID" value="KAB1266643.1"/>
    <property type="molecule type" value="Genomic_DNA"/>
</dbReference>
<dbReference type="GO" id="GO:0006631">
    <property type="term" value="P:fatty acid metabolic process"/>
    <property type="evidence" value="ECO:0007669"/>
    <property type="project" value="TreeGrafter"/>
</dbReference>
<evidence type="ECO:0000313" key="8">
    <source>
        <dbReference type="EMBL" id="KAB1266638.1"/>
    </source>
</evidence>
<dbReference type="EMBL" id="JWIN03000016">
    <property type="protein sequence ID" value="KAB1266638.1"/>
    <property type="molecule type" value="Genomic_DNA"/>
</dbReference>
<evidence type="ECO:0000256" key="5">
    <source>
        <dbReference type="ARBA" id="ARBA00047319"/>
    </source>
</evidence>
<comment type="catalytic activity">
    <reaction evidence="5">
        <text>octanoate + ATP + CoA = octanoyl-CoA + AMP + diphosphate</text>
        <dbReference type="Rhea" id="RHEA:33631"/>
        <dbReference type="ChEBI" id="CHEBI:25646"/>
        <dbReference type="ChEBI" id="CHEBI:30616"/>
        <dbReference type="ChEBI" id="CHEBI:33019"/>
        <dbReference type="ChEBI" id="CHEBI:57287"/>
        <dbReference type="ChEBI" id="CHEBI:57386"/>
        <dbReference type="ChEBI" id="CHEBI:456215"/>
    </reaction>
</comment>
<dbReference type="Gene3D" id="3.40.50.980">
    <property type="match status" value="1"/>
</dbReference>
<keyword evidence="2" id="KW-0436">Ligase</keyword>
<reference evidence="8 9" key="2">
    <citation type="journal article" date="2019" name="Mol. Ecol. Resour.">
        <title>Improving Illumina assemblies with Hi-C and long reads: an example with the North African dromedary.</title>
        <authorList>
            <person name="Elbers J.P."/>
            <person name="Rogers M.F."/>
            <person name="Perelman P.L."/>
            <person name="Proskuryakova A.A."/>
            <person name="Serdyukova N.A."/>
            <person name="Johnson W.E."/>
            <person name="Horin P."/>
            <person name="Corander J."/>
            <person name="Murphy D."/>
            <person name="Burger P.A."/>
        </authorList>
    </citation>
    <scope>NUCLEOTIDE SEQUENCE [LARGE SCALE GENOMIC DNA]</scope>
    <source>
        <strain evidence="8">Drom800</strain>
        <tissue evidence="8">Blood</tissue>
    </source>
</reference>
<keyword evidence="9" id="KW-1185">Reference proteome</keyword>
<evidence type="ECO:0000256" key="1">
    <source>
        <dbReference type="ARBA" id="ARBA00006432"/>
    </source>
</evidence>
<dbReference type="Proteomes" id="UP000299084">
    <property type="component" value="Unassembled WGS sequence"/>
</dbReference>
<comment type="function">
    <text evidence="3">Acyl-CoA synthases catalyze the initial reaction in fatty acid metabolism, by forming a thioester with CoA. Has some preference toward medium-chain substrates. Plays a role in adipocyte differentiation.</text>
</comment>
<dbReference type="GO" id="GO:0031956">
    <property type="term" value="F:medium-chain fatty acid-CoA ligase activity"/>
    <property type="evidence" value="ECO:0007669"/>
    <property type="project" value="UniProtKB-EC"/>
</dbReference>
<evidence type="ECO:0000259" key="7">
    <source>
        <dbReference type="Pfam" id="PF00501"/>
    </source>
</evidence>
<dbReference type="EMBL" id="JWIN03000016">
    <property type="protein sequence ID" value="KAB1266642.1"/>
    <property type="molecule type" value="Genomic_DNA"/>
</dbReference>
<comment type="catalytic activity">
    <reaction evidence="6">
        <text>a medium-chain fatty acid + ATP + CoA = a medium-chain fatty acyl-CoA + AMP + diphosphate</text>
        <dbReference type="Rhea" id="RHEA:48340"/>
        <dbReference type="ChEBI" id="CHEBI:30616"/>
        <dbReference type="ChEBI" id="CHEBI:33019"/>
        <dbReference type="ChEBI" id="CHEBI:57287"/>
        <dbReference type="ChEBI" id="CHEBI:59558"/>
        <dbReference type="ChEBI" id="CHEBI:90546"/>
        <dbReference type="ChEBI" id="CHEBI:456215"/>
        <dbReference type="EC" id="6.2.1.2"/>
    </reaction>
</comment>
<gene>
    <name evidence="8" type="ORF">Cadr_000019037</name>
</gene>
<evidence type="ECO:0000256" key="4">
    <source>
        <dbReference type="ARBA" id="ARBA00039638"/>
    </source>
</evidence>
<dbReference type="EMBL" id="JWIN03000016">
    <property type="protein sequence ID" value="KAB1266641.1"/>
    <property type="molecule type" value="Genomic_DNA"/>
</dbReference>